<dbReference type="AlphaFoldDB" id="A0A7W3QM16"/>
<dbReference type="PANTHER" id="PTHR40763">
    <property type="entry name" value="MEMBRANE PROTEIN-RELATED"/>
    <property type="match status" value="1"/>
</dbReference>
<dbReference type="EMBL" id="JACJIA010000004">
    <property type="protein sequence ID" value="MBA8952090.1"/>
    <property type="molecule type" value="Genomic_DNA"/>
</dbReference>
<proteinExistence type="predicted"/>
<keyword evidence="1" id="KW-0472">Membrane</keyword>
<protein>
    <recommendedName>
        <fullName evidence="2">DUF1707 domain-containing protein</fullName>
    </recommendedName>
</protein>
<evidence type="ECO:0000313" key="3">
    <source>
        <dbReference type="EMBL" id="MBA8952090.1"/>
    </source>
</evidence>
<organism evidence="3 4">
    <name type="scientific">Actinomadura namibiensis</name>
    <dbReference type="NCBI Taxonomy" id="182080"/>
    <lineage>
        <taxon>Bacteria</taxon>
        <taxon>Bacillati</taxon>
        <taxon>Actinomycetota</taxon>
        <taxon>Actinomycetes</taxon>
        <taxon>Streptosporangiales</taxon>
        <taxon>Thermomonosporaceae</taxon>
        <taxon>Actinomadura</taxon>
    </lineage>
</organism>
<reference evidence="3 4" key="1">
    <citation type="submission" date="2020-08" db="EMBL/GenBank/DDBJ databases">
        <title>Genomic Encyclopedia of Type Strains, Phase IV (KMG-IV): sequencing the most valuable type-strain genomes for metagenomic binning, comparative biology and taxonomic classification.</title>
        <authorList>
            <person name="Goeker M."/>
        </authorList>
    </citation>
    <scope>NUCLEOTIDE SEQUENCE [LARGE SCALE GENOMIC DNA]</scope>
    <source>
        <strain evidence="3 4">DSM 44197</strain>
    </source>
</reference>
<accession>A0A7W3QM16</accession>
<keyword evidence="1" id="KW-0812">Transmembrane</keyword>
<comment type="caution">
    <text evidence="3">The sequence shown here is derived from an EMBL/GenBank/DDBJ whole genome shotgun (WGS) entry which is preliminary data.</text>
</comment>
<dbReference type="InterPro" id="IPR012551">
    <property type="entry name" value="DUF1707_SHOCT-like"/>
</dbReference>
<sequence>MARSDELRVGDAERDAVAVALHDHFAAGRLTREELDERLDVALAARTRGDLRGVVRDLPEPHGLPAERWPVARAGHGHPAYHRHPGHHRYPARRGPVPAFPLLMAVFLVVTFTAGAGTAVFAVVQLALLALVLRAVFHLAAGHRGR</sequence>
<keyword evidence="1" id="KW-1133">Transmembrane helix</keyword>
<evidence type="ECO:0000313" key="4">
    <source>
        <dbReference type="Proteomes" id="UP000572680"/>
    </source>
</evidence>
<dbReference type="Proteomes" id="UP000572680">
    <property type="component" value="Unassembled WGS sequence"/>
</dbReference>
<evidence type="ECO:0000259" key="2">
    <source>
        <dbReference type="Pfam" id="PF08044"/>
    </source>
</evidence>
<keyword evidence="4" id="KW-1185">Reference proteome</keyword>
<dbReference type="RefSeq" id="WP_182844366.1">
    <property type="nucleotide sequence ID" value="NZ_BAAALP010000125.1"/>
</dbReference>
<name>A0A7W3QM16_ACTNM</name>
<dbReference type="Pfam" id="PF08044">
    <property type="entry name" value="DUF1707"/>
    <property type="match status" value="1"/>
</dbReference>
<feature type="transmembrane region" description="Helical" evidence="1">
    <location>
        <begin position="122"/>
        <end position="141"/>
    </location>
</feature>
<gene>
    <name evidence="3" type="ORF">HNR61_003730</name>
</gene>
<feature type="transmembrane region" description="Helical" evidence="1">
    <location>
        <begin position="97"/>
        <end position="116"/>
    </location>
</feature>
<evidence type="ECO:0000256" key="1">
    <source>
        <dbReference type="SAM" id="Phobius"/>
    </source>
</evidence>
<dbReference type="PANTHER" id="PTHR40763:SF4">
    <property type="entry name" value="DUF1707 DOMAIN-CONTAINING PROTEIN"/>
    <property type="match status" value="1"/>
</dbReference>
<feature type="domain" description="DUF1707" evidence="2">
    <location>
        <begin position="7"/>
        <end position="59"/>
    </location>
</feature>